<keyword evidence="2" id="KW-0472">Membrane</keyword>
<reference evidence="3 4" key="1">
    <citation type="submission" date="2018-02" db="EMBL/GenBank/DDBJ databases">
        <title>The genomes of Aspergillus section Nigri reveals drivers in fungal speciation.</title>
        <authorList>
            <consortium name="DOE Joint Genome Institute"/>
            <person name="Vesth T.C."/>
            <person name="Nybo J."/>
            <person name="Theobald S."/>
            <person name="Brandl J."/>
            <person name="Frisvad J.C."/>
            <person name="Nielsen K.F."/>
            <person name="Lyhne E.K."/>
            <person name="Kogle M.E."/>
            <person name="Kuo A."/>
            <person name="Riley R."/>
            <person name="Clum A."/>
            <person name="Nolan M."/>
            <person name="Lipzen A."/>
            <person name="Salamov A."/>
            <person name="Henrissat B."/>
            <person name="Wiebenga A."/>
            <person name="De vries R.P."/>
            <person name="Grigoriev I.V."/>
            <person name="Mortensen U.H."/>
            <person name="Andersen M.R."/>
            <person name="Baker S.E."/>
        </authorList>
    </citation>
    <scope>NUCLEOTIDE SEQUENCE [LARGE SCALE GENOMIC DNA]</scope>
    <source>
        <strain evidence="3 4">CBS 114.80</strain>
    </source>
</reference>
<dbReference type="AlphaFoldDB" id="A0A2V5I8U2"/>
<keyword evidence="2" id="KW-1133">Transmembrane helix</keyword>
<accession>A0A2V5I8U2</accession>
<evidence type="ECO:0000256" key="1">
    <source>
        <dbReference type="SAM" id="MobiDB-lite"/>
    </source>
</evidence>
<organism evidence="3 4">
    <name type="scientific">Aspergillus indologenus CBS 114.80</name>
    <dbReference type="NCBI Taxonomy" id="1450541"/>
    <lineage>
        <taxon>Eukaryota</taxon>
        <taxon>Fungi</taxon>
        <taxon>Dikarya</taxon>
        <taxon>Ascomycota</taxon>
        <taxon>Pezizomycotina</taxon>
        <taxon>Eurotiomycetes</taxon>
        <taxon>Eurotiomycetidae</taxon>
        <taxon>Eurotiales</taxon>
        <taxon>Aspergillaceae</taxon>
        <taxon>Aspergillus</taxon>
        <taxon>Aspergillus subgen. Circumdati</taxon>
    </lineage>
</organism>
<keyword evidence="2" id="KW-0812">Transmembrane</keyword>
<sequence length="126" mass="14089">MPVPRGVKSSGATPHKLNRSAPTLPPPPAAAHHSRKRFYLLIGAATGALLLLGVLILLLVKFQYRSSLDWYNLGLYGPAPSRRYVTFPGSSPELHFAARDDRCNRGLAFLAPMHYYNYDNSTKYFR</sequence>
<name>A0A2V5I8U2_9EURO</name>
<evidence type="ECO:0000313" key="3">
    <source>
        <dbReference type="EMBL" id="PYI32471.1"/>
    </source>
</evidence>
<gene>
    <name evidence="3" type="ORF">BP00DRAFT_445510</name>
</gene>
<evidence type="ECO:0000256" key="2">
    <source>
        <dbReference type="SAM" id="Phobius"/>
    </source>
</evidence>
<evidence type="ECO:0000313" key="4">
    <source>
        <dbReference type="Proteomes" id="UP000248817"/>
    </source>
</evidence>
<feature type="region of interest" description="Disordered" evidence="1">
    <location>
        <begin position="1"/>
        <end position="31"/>
    </location>
</feature>
<feature type="transmembrane region" description="Helical" evidence="2">
    <location>
        <begin position="38"/>
        <end position="60"/>
    </location>
</feature>
<protein>
    <submittedName>
        <fullName evidence="3">Uncharacterized protein</fullName>
    </submittedName>
</protein>
<keyword evidence="4" id="KW-1185">Reference proteome</keyword>
<dbReference type="EMBL" id="KZ825492">
    <property type="protein sequence ID" value="PYI32471.1"/>
    <property type="molecule type" value="Genomic_DNA"/>
</dbReference>
<proteinExistence type="predicted"/>
<dbReference type="Proteomes" id="UP000248817">
    <property type="component" value="Unassembled WGS sequence"/>
</dbReference>